<keyword evidence="3" id="KW-0539">Nucleus</keyword>
<sequence length="752" mass="85289">MANVINLIDAIDQTTSEYVDFILNLLSVHSDLPLDADEIHKLMNLVISNVNIRLNEAATRYDGFNILMNVLPRCSKELLSKYASFWISKLIQVLENNQNEIIDLTLACRVFARLSILCKEIPELQKQISMQTLKQLVTIILNMEQNKRCGAIFYLLATLMYHYKESSEKSQISLRKLILPNIDATQKNLVQAGANCFALLAKVTERSFKPPSDNPLYTSWTHSQLLICNSLHSIMDDLFLDIMEIETVDIGTKLELPKISDVNLLDYYNRSERRFENLCIFLSTMLRGCGERNSVCPSDILNVLCRGLAITPTILKTETFKHKILTFILPKLHMNLLTILNGLIEGFRQELLPYAQIILKLYKQTLEWTKMDPQQNLNTISGSKPFKSVKKAIYKSLSLWLTHLGSLSAIEIAADEIVPYLLKDIKPEKNRVMLTVEKTSSNLMSKRALKRFKDSQYENSALLGGATAQIEKDTMVNADLCVEALSTLENVICNCASFIKLPLCISIQKLIVSLLYNAYLVTDETGFYRKNHSCRHGLLKVLRAIQMNSQPLLSPPTQHSIEIFTLAMNDEKIEIIKDAKLSLTEIEKIVHPCAPTLLLPLSHNEPKKNDLQSVLQDMNEVNLVNGAQKEYVNSIDKLNESTSQCDQVRDQHCEKHKNYKSIEDIENGNCNSPKPSKQRKLEIIDDRHIVSPVGKINSHESTLINQNNIASNTPIQQSTEQLEKSLTNDDGDNLEISMSEYQILGDFCDEVN</sequence>
<proteinExistence type="inferred from homology"/>
<dbReference type="InterPro" id="IPR012583">
    <property type="entry name" value="RIX1_N"/>
</dbReference>
<accession>A0AA39FBL1</accession>
<name>A0AA39FBL1_9HYME</name>
<reference evidence="5" key="1">
    <citation type="journal article" date="2023" name="bioRxiv">
        <title>Scaffold-level genome assemblies of two parasitoid biocontrol wasps reveal the parthenogenesis mechanism and an associated novel virus.</title>
        <authorList>
            <person name="Inwood S."/>
            <person name="Skelly J."/>
            <person name="Guhlin J."/>
            <person name="Harrop T."/>
            <person name="Goldson S."/>
            <person name="Dearden P."/>
        </authorList>
    </citation>
    <scope>NUCLEOTIDE SEQUENCE</scope>
    <source>
        <strain evidence="5">Irish</strain>
        <tissue evidence="5">Whole body</tissue>
    </source>
</reference>
<dbReference type="InterPro" id="IPR016024">
    <property type="entry name" value="ARM-type_fold"/>
</dbReference>
<keyword evidence="6" id="KW-1185">Reference proteome</keyword>
<organism evidence="5 6">
    <name type="scientific">Microctonus aethiopoides</name>
    <dbReference type="NCBI Taxonomy" id="144406"/>
    <lineage>
        <taxon>Eukaryota</taxon>
        <taxon>Metazoa</taxon>
        <taxon>Ecdysozoa</taxon>
        <taxon>Arthropoda</taxon>
        <taxon>Hexapoda</taxon>
        <taxon>Insecta</taxon>
        <taxon>Pterygota</taxon>
        <taxon>Neoptera</taxon>
        <taxon>Endopterygota</taxon>
        <taxon>Hymenoptera</taxon>
        <taxon>Apocrita</taxon>
        <taxon>Ichneumonoidea</taxon>
        <taxon>Braconidae</taxon>
        <taxon>Euphorinae</taxon>
        <taxon>Microctonus</taxon>
    </lineage>
</organism>
<dbReference type="PANTHER" id="PTHR34105">
    <property type="entry name" value="PROLINE-, GLUTAMIC ACID- AND LEUCINE-RICH PROTEIN 1"/>
    <property type="match status" value="1"/>
</dbReference>
<dbReference type="GO" id="GO:0005634">
    <property type="term" value="C:nucleus"/>
    <property type="evidence" value="ECO:0007669"/>
    <property type="project" value="UniProtKB-SubCell"/>
</dbReference>
<evidence type="ECO:0000256" key="2">
    <source>
        <dbReference type="ARBA" id="ARBA00010511"/>
    </source>
</evidence>
<dbReference type="Proteomes" id="UP001168990">
    <property type="component" value="Unassembled WGS sequence"/>
</dbReference>
<comment type="similarity">
    <text evidence="2">Belongs to the RIX1/PELP1 family.</text>
</comment>
<evidence type="ECO:0000313" key="6">
    <source>
        <dbReference type="Proteomes" id="UP001168990"/>
    </source>
</evidence>
<dbReference type="SUPFAM" id="SSF48371">
    <property type="entry name" value="ARM repeat"/>
    <property type="match status" value="1"/>
</dbReference>
<feature type="domain" description="Pre-rRNA-processing protein RIX1 N-terminal" evidence="4">
    <location>
        <begin position="42"/>
        <end position="187"/>
    </location>
</feature>
<comment type="caution">
    <text evidence="5">The sequence shown here is derived from an EMBL/GenBank/DDBJ whole genome shotgun (WGS) entry which is preliminary data.</text>
</comment>
<reference evidence="5" key="2">
    <citation type="submission" date="2023-03" db="EMBL/GenBank/DDBJ databases">
        <authorList>
            <person name="Inwood S.N."/>
            <person name="Skelly J.G."/>
            <person name="Guhlin J."/>
            <person name="Harrop T.W.R."/>
            <person name="Goldson S.G."/>
            <person name="Dearden P.K."/>
        </authorList>
    </citation>
    <scope>NUCLEOTIDE SEQUENCE</scope>
    <source>
        <strain evidence="5">Irish</strain>
        <tissue evidence="5">Whole body</tissue>
    </source>
</reference>
<dbReference type="PANTHER" id="PTHR34105:SF1">
    <property type="entry name" value="PROLINE-, GLUTAMIC ACID- AND LEUCINE-RICH PROTEIN 1"/>
    <property type="match status" value="1"/>
</dbReference>
<evidence type="ECO:0000313" key="5">
    <source>
        <dbReference type="EMBL" id="KAK0166552.1"/>
    </source>
</evidence>
<evidence type="ECO:0000256" key="3">
    <source>
        <dbReference type="ARBA" id="ARBA00023242"/>
    </source>
</evidence>
<evidence type="ECO:0000256" key="1">
    <source>
        <dbReference type="ARBA" id="ARBA00004123"/>
    </source>
</evidence>
<dbReference type="Pfam" id="PF08167">
    <property type="entry name" value="RIX1"/>
    <property type="match status" value="1"/>
</dbReference>
<evidence type="ECO:0000259" key="4">
    <source>
        <dbReference type="Pfam" id="PF08167"/>
    </source>
</evidence>
<gene>
    <name evidence="5" type="ORF">PV328_004959</name>
</gene>
<protein>
    <recommendedName>
        <fullName evidence="4">Pre-rRNA-processing protein RIX1 N-terminal domain-containing protein</fullName>
    </recommendedName>
</protein>
<dbReference type="EMBL" id="JAQQBS010001422">
    <property type="protein sequence ID" value="KAK0166552.1"/>
    <property type="molecule type" value="Genomic_DNA"/>
</dbReference>
<comment type="subcellular location">
    <subcellularLocation>
        <location evidence="1">Nucleus</location>
    </subcellularLocation>
</comment>
<dbReference type="AlphaFoldDB" id="A0AA39FBL1"/>
<dbReference type="GO" id="GO:0006364">
    <property type="term" value="P:rRNA processing"/>
    <property type="evidence" value="ECO:0007669"/>
    <property type="project" value="TreeGrafter"/>
</dbReference>